<keyword evidence="2" id="KW-1185">Reference proteome</keyword>
<sequence>MMAQFSIQYRTNVSPMPSSPVEYICLENCKVSLDYLSDRLLLFANVKELHLTKNRLTVLPKSIKECRLLLKLVLDDCKELQEIQEIPPSLKILSALNCQSLTSSCKSKLLNQAGNTWLRLPRAKIPEWFHQPWLAGLPISFWFRKFPTIILCVSSPLTWAWDSRLPARVIINGNTFFIKHGLNIPRTSPPDTYHLLMENFNGKMDNALLVNKWNYAEVDFGFPFMYSGIHVLKDKSSMEDIQFTNPDIELY</sequence>
<dbReference type="InterPro" id="IPR032675">
    <property type="entry name" value="LRR_dom_sf"/>
</dbReference>
<gene>
    <name evidence="1" type="ORF">TSUD_296600</name>
</gene>
<protein>
    <submittedName>
        <fullName evidence="1">Uncharacterized protein</fullName>
    </submittedName>
</protein>
<organism evidence="1 2">
    <name type="scientific">Trifolium subterraneum</name>
    <name type="common">Subterranean clover</name>
    <dbReference type="NCBI Taxonomy" id="3900"/>
    <lineage>
        <taxon>Eukaryota</taxon>
        <taxon>Viridiplantae</taxon>
        <taxon>Streptophyta</taxon>
        <taxon>Embryophyta</taxon>
        <taxon>Tracheophyta</taxon>
        <taxon>Spermatophyta</taxon>
        <taxon>Magnoliopsida</taxon>
        <taxon>eudicotyledons</taxon>
        <taxon>Gunneridae</taxon>
        <taxon>Pentapetalae</taxon>
        <taxon>rosids</taxon>
        <taxon>fabids</taxon>
        <taxon>Fabales</taxon>
        <taxon>Fabaceae</taxon>
        <taxon>Papilionoideae</taxon>
        <taxon>50 kb inversion clade</taxon>
        <taxon>NPAAA clade</taxon>
        <taxon>Hologalegina</taxon>
        <taxon>IRL clade</taxon>
        <taxon>Trifolieae</taxon>
        <taxon>Trifolium</taxon>
    </lineage>
</organism>
<accession>A0A2Z6MGT2</accession>
<evidence type="ECO:0000313" key="1">
    <source>
        <dbReference type="EMBL" id="GAU22540.1"/>
    </source>
</evidence>
<reference evidence="2" key="1">
    <citation type="journal article" date="2017" name="Front. Plant Sci.">
        <title>Climate Clever Clovers: New Paradigm to Reduce the Environmental Footprint of Ruminants by Breeding Low Methanogenic Forages Utilizing Haplotype Variation.</title>
        <authorList>
            <person name="Kaur P."/>
            <person name="Appels R."/>
            <person name="Bayer P.E."/>
            <person name="Keeble-Gagnere G."/>
            <person name="Wang J."/>
            <person name="Hirakawa H."/>
            <person name="Shirasawa K."/>
            <person name="Vercoe P."/>
            <person name="Stefanova K."/>
            <person name="Durmic Z."/>
            <person name="Nichols P."/>
            <person name="Revell C."/>
            <person name="Isobe S.N."/>
            <person name="Edwards D."/>
            <person name="Erskine W."/>
        </authorList>
    </citation>
    <scope>NUCLEOTIDE SEQUENCE [LARGE SCALE GENOMIC DNA]</scope>
    <source>
        <strain evidence="2">cv. Daliak</strain>
    </source>
</reference>
<dbReference type="SUPFAM" id="SSF52047">
    <property type="entry name" value="RNI-like"/>
    <property type="match status" value="1"/>
</dbReference>
<proteinExistence type="predicted"/>
<name>A0A2Z6MGT2_TRISU</name>
<dbReference type="OrthoDB" id="1434704at2759"/>
<dbReference type="AlphaFoldDB" id="A0A2Z6MGT2"/>
<evidence type="ECO:0000313" key="2">
    <source>
        <dbReference type="Proteomes" id="UP000242715"/>
    </source>
</evidence>
<dbReference type="EMBL" id="DF973248">
    <property type="protein sequence ID" value="GAU22540.1"/>
    <property type="molecule type" value="Genomic_DNA"/>
</dbReference>
<dbReference type="Gene3D" id="3.80.10.10">
    <property type="entry name" value="Ribonuclease Inhibitor"/>
    <property type="match status" value="1"/>
</dbReference>
<dbReference type="Proteomes" id="UP000242715">
    <property type="component" value="Unassembled WGS sequence"/>
</dbReference>